<dbReference type="InterPro" id="IPR036661">
    <property type="entry name" value="Luciferase-like_sf"/>
</dbReference>
<evidence type="ECO:0000256" key="3">
    <source>
        <dbReference type="ARBA" id="ARBA00023002"/>
    </source>
</evidence>
<accession>A0A9P4PMJ3</accession>
<keyword evidence="4" id="KW-0503">Monooxygenase</keyword>
<comment type="caution">
    <text evidence="7">The sequence shown here is derived from an EMBL/GenBank/DDBJ whole genome shotgun (WGS) entry which is preliminary data.</text>
</comment>
<keyword evidence="3" id="KW-0560">Oxidoreductase</keyword>
<dbReference type="Proteomes" id="UP000799764">
    <property type="component" value="Unassembled WGS sequence"/>
</dbReference>
<dbReference type="GO" id="GO:0004497">
    <property type="term" value="F:monooxygenase activity"/>
    <property type="evidence" value="ECO:0007669"/>
    <property type="project" value="UniProtKB-KW"/>
</dbReference>
<dbReference type="AlphaFoldDB" id="A0A9P4PMJ3"/>
<feature type="compositionally biased region" description="Low complexity" evidence="5">
    <location>
        <begin position="200"/>
        <end position="216"/>
    </location>
</feature>
<evidence type="ECO:0000256" key="5">
    <source>
        <dbReference type="SAM" id="MobiDB-lite"/>
    </source>
</evidence>
<dbReference type="Gene3D" id="3.20.20.30">
    <property type="entry name" value="Luciferase-like domain"/>
    <property type="match status" value="1"/>
</dbReference>
<dbReference type="InterPro" id="IPR051260">
    <property type="entry name" value="Diverse_substr_monoxygenases"/>
</dbReference>
<evidence type="ECO:0000256" key="4">
    <source>
        <dbReference type="ARBA" id="ARBA00023033"/>
    </source>
</evidence>
<dbReference type="OrthoDB" id="4160064at2759"/>
<name>A0A9P4PMJ3_9PLEO</name>
<keyword evidence="6" id="KW-0812">Transmembrane</keyword>
<evidence type="ECO:0000256" key="2">
    <source>
        <dbReference type="ARBA" id="ARBA00022643"/>
    </source>
</evidence>
<keyword evidence="1" id="KW-0285">Flavoprotein</keyword>
<keyword evidence="2" id="KW-0288">FMN</keyword>
<dbReference type="GO" id="GO:0016705">
    <property type="term" value="F:oxidoreductase activity, acting on paired donors, with incorporation or reduction of molecular oxygen"/>
    <property type="evidence" value="ECO:0007669"/>
    <property type="project" value="InterPro"/>
</dbReference>
<protein>
    <submittedName>
        <fullName evidence="7">Uncharacterized protein</fullName>
    </submittedName>
</protein>
<dbReference type="PANTHER" id="PTHR30011">
    <property type="entry name" value="ALKANESULFONATE MONOOXYGENASE-RELATED"/>
    <property type="match status" value="1"/>
</dbReference>
<keyword evidence="6" id="KW-0472">Membrane</keyword>
<dbReference type="SUPFAM" id="SSF51679">
    <property type="entry name" value="Bacterial luciferase-like"/>
    <property type="match status" value="1"/>
</dbReference>
<dbReference type="PANTHER" id="PTHR30011:SF16">
    <property type="entry name" value="C2H2 FINGER DOMAIN TRANSCRIPTION FACTOR (EUROFUNG)-RELATED"/>
    <property type="match status" value="1"/>
</dbReference>
<organism evidence="7 8">
    <name type="scientific">Karstenula rhodostoma CBS 690.94</name>
    <dbReference type="NCBI Taxonomy" id="1392251"/>
    <lineage>
        <taxon>Eukaryota</taxon>
        <taxon>Fungi</taxon>
        <taxon>Dikarya</taxon>
        <taxon>Ascomycota</taxon>
        <taxon>Pezizomycotina</taxon>
        <taxon>Dothideomycetes</taxon>
        <taxon>Pleosporomycetidae</taxon>
        <taxon>Pleosporales</taxon>
        <taxon>Massarineae</taxon>
        <taxon>Didymosphaeriaceae</taxon>
        <taxon>Karstenula</taxon>
    </lineage>
</organism>
<sequence length="360" mass="39240">MPKQHSHTAPILFKQRRPLPTCERQRLPTMPIIGSTHEEAKEKYDRAIANADPVHFSGYTCIGLATLPHDGPMKLDVMSRAMAIQAVFKALEAREGGKNKPWTPRRLGMRVALGELHPCPVDTASEVANVMQEWVEEADTDRCNLGSVTNPSSWEDVVPGLQRLSLCQDDYEVPGGTFREHLLGSKELCPTQRNFASPTSSVQQSLAMSSSQQSRESLLKDSPRNAKPAPPRSSATSLAIKTLSVIRLVVGAGCLIAPRYGCGLHSYNVPSEHSFLVRMMSIREAVVGGLLITAEDKEREDGGRREIRRALWAGIVNDFVDIANLVFGFSQGDVNQPTISAIGGGAVGAIGLALWILRNL</sequence>
<evidence type="ECO:0000313" key="8">
    <source>
        <dbReference type="Proteomes" id="UP000799764"/>
    </source>
</evidence>
<reference evidence="7" key="1">
    <citation type="journal article" date="2020" name="Stud. Mycol.">
        <title>101 Dothideomycetes genomes: a test case for predicting lifestyles and emergence of pathogens.</title>
        <authorList>
            <person name="Haridas S."/>
            <person name="Albert R."/>
            <person name="Binder M."/>
            <person name="Bloem J."/>
            <person name="Labutti K."/>
            <person name="Salamov A."/>
            <person name="Andreopoulos B."/>
            <person name="Baker S."/>
            <person name="Barry K."/>
            <person name="Bills G."/>
            <person name="Bluhm B."/>
            <person name="Cannon C."/>
            <person name="Castanera R."/>
            <person name="Culley D."/>
            <person name="Daum C."/>
            <person name="Ezra D."/>
            <person name="Gonzalez J."/>
            <person name="Henrissat B."/>
            <person name="Kuo A."/>
            <person name="Liang C."/>
            <person name="Lipzen A."/>
            <person name="Lutzoni F."/>
            <person name="Magnuson J."/>
            <person name="Mondo S."/>
            <person name="Nolan M."/>
            <person name="Ohm R."/>
            <person name="Pangilinan J."/>
            <person name="Park H.-J."/>
            <person name="Ramirez L."/>
            <person name="Alfaro M."/>
            <person name="Sun H."/>
            <person name="Tritt A."/>
            <person name="Yoshinaga Y."/>
            <person name="Zwiers L.-H."/>
            <person name="Turgeon B."/>
            <person name="Goodwin S."/>
            <person name="Spatafora J."/>
            <person name="Crous P."/>
            <person name="Grigoriev I."/>
        </authorList>
    </citation>
    <scope>NUCLEOTIDE SEQUENCE</scope>
    <source>
        <strain evidence="7">CBS 690.94</strain>
    </source>
</reference>
<proteinExistence type="predicted"/>
<evidence type="ECO:0000256" key="1">
    <source>
        <dbReference type="ARBA" id="ARBA00022630"/>
    </source>
</evidence>
<evidence type="ECO:0000313" key="7">
    <source>
        <dbReference type="EMBL" id="KAF2446038.1"/>
    </source>
</evidence>
<gene>
    <name evidence="7" type="ORF">P171DRAFT_471681</name>
</gene>
<keyword evidence="6" id="KW-1133">Transmembrane helix</keyword>
<evidence type="ECO:0000256" key="6">
    <source>
        <dbReference type="SAM" id="Phobius"/>
    </source>
</evidence>
<feature type="transmembrane region" description="Helical" evidence="6">
    <location>
        <begin position="339"/>
        <end position="357"/>
    </location>
</feature>
<dbReference type="EMBL" id="MU001498">
    <property type="protein sequence ID" value="KAF2446038.1"/>
    <property type="molecule type" value="Genomic_DNA"/>
</dbReference>
<feature type="region of interest" description="Disordered" evidence="5">
    <location>
        <begin position="194"/>
        <end position="234"/>
    </location>
</feature>
<keyword evidence="8" id="KW-1185">Reference proteome</keyword>